<evidence type="ECO:0000313" key="2">
    <source>
        <dbReference type="EMBL" id="CUC09320.1"/>
    </source>
</evidence>
<dbReference type="PhylomeDB" id="A0A0K6S6R5"/>
<proteinExistence type="predicted"/>
<name>A0A0K6S6R5_9ALVE</name>
<gene>
    <name evidence="2" type="ORF">Cvel_18291.t2.CR1</name>
</gene>
<evidence type="ECO:0000256" key="1">
    <source>
        <dbReference type="SAM" id="MobiDB-lite"/>
    </source>
</evidence>
<sequence>MVERIDIEGENGEGIQAGAEEKAEMGGQGDENPSRLPEHHAVGQPKVIRPTRFTGVLIADASGIRIPMLVARKSFKKSLPVSGMEQTANRKWRFTELGARQVTKAEMLRYFTLKDGKIVPPSVEAEIDLLPQVRGCEGEESPALEGDDDVMEELFGDKRLDEEENQMLLDIGMGAPVCEVFLVNASPIEVPDDFKRGSTQIPATQEEVARGDFNIAIRDEWLRNITEDRNRQRAGVIIPKWIPKAPDLNPYGNPNISDTDYEEIKAAAGAIRLRQIRMVTWVDNLLGAASRQTVSDEIRFLKGVLDWGYLKVHDERDRIKYVGLDISFATDQTEVSQESYCEGINTDALWRALGENLKRREVRAEDVKPAGEEEVEKSLIPLMRLIMGVSQ</sequence>
<organism evidence="2">
    <name type="scientific">Chromera velia CCMP2878</name>
    <dbReference type="NCBI Taxonomy" id="1169474"/>
    <lineage>
        <taxon>Eukaryota</taxon>
        <taxon>Sar</taxon>
        <taxon>Alveolata</taxon>
        <taxon>Colpodellida</taxon>
        <taxon>Chromeraceae</taxon>
        <taxon>Chromera</taxon>
    </lineage>
</organism>
<reference evidence="2" key="1">
    <citation type="submission" date="2014-11" db="EMBL/GenBank/DDBJ databases">
        <title>Molecular phylogeny of cliff fern family Woodsiaceae with morphological implications.</title>
        <authorList>
            <person name="Shao Y.-Z."/>
            <person name="Wei R."/>
            <person name="Zhang X.-C."/>
        </authorList>
    </citation>
    <scope>NUCLEOTIDE SEQUENCE</scope>
</reference>
<dbReference type="VEuPathDB" id="CryptoDB:Cvel_18291"/>
<accession>A0A0K6S6R5</accession>
<feature type="region of interest" description="Disordered" evidence="1">
    <location>
        <begin position="1"/>
        <end position="38"/>
    </location>
</feature>
<protein>
    <submittedName>
        <fullName evidence="2">Uncharacterized protein</fullName>
    </submittedName>
</protein>
<dbReference type="AlphaFoldDB" id="A0A0K6S6R5"/>
<dbReference type="EMBL" id="CDMZ01000560">
    <property type="protein sequence ID" value="CUC09320.1"/>
    <property type="molecule type" value="Genomic_DNA"/>
</dbReference>